<dbReference type="PANTHER" id="PTHR13155">
    <property type="entry name" value="A-KINASE ANCHOR PROTEINS"/>
    <property type="match status" value="1"/>
</dbReference>
<keyword evidence="5" id="KW-0597">Phosphoprotein</keyword>
<feature type="domain" description="RGS" evidence="20">
    <location>
        <begin position="371"/>
        <end position="497"/>
    </location>
</feature>
<feature type="compositionally biased region" description="Polar residues" evidence="18">
    <location>
        <begin position="1121"/>
        <end position="1138"/>
    </location>
</feature>
<keyword evidence="22" id="KW-1185">Reference proteome</keyword>
<dbReference type="FunFam" id="1.10.167.10:FF:000022">
    <property type="entry name" value="A-kinase anchor protein 10, mitochondrial"/>
    <property type="match status" value="1"/>
</dbReference>
<dbReference type="Pfam" id="PF12063">
    <property type="entry name" value="ATG1-like_MIT1"/>
    <property type="match status" value="1"/>
</dbReference>
<feature type="compositionally biased region" description="Polar residues" evidence="18">
    <location>
        <begin position="1279"/>
        <end position="1292"/>
    </location>
</feature>
<evidence type="ECO:0000256" key="10">
    <source>
        <dbReference type="ARBA" id="ARBA00022840"/>
    </source>
</evidence>
<feature type="compositionally biased region" description="Low complexity" evidence="18">
    <location>
        <begin position="530"/>
        <end position="540"/>
    </location>
</feature>
<dbReference type="SMART" id="SM00315">
    <property type="entry name" value="RGS"/>
    <property type="match status" value="2"/>
</dbReference>
<dbReference type="GO" id="GO:0005739">
    <property type="term" value="C:mitochondrion"/>
    <property type="evidence" value="ECO:0007669"/>
    <property type="project" value="UniProtKB-SubCell"/>
</dbReference>
<evidence type="ECO:0000313" key="22">
    <source>
        <dbReference type="Proteomes" id="UP000052978"/>
    </source>
</evidence>
<dbReference type="InterPro" id="IPR016137">
    <property type="entry name" value="RGS"/>
</dbReference>
<dbReference type="SUPFAM" id="SSF56112">
    <property type="entry name" value="Protein kinase-like (PK-like)"/>
    <property type="match status" value="1"/>
</dbReference>
<dbReference type="InterPro" id="IPR037719">
    <property type="entry name" value="AKAP10_AKB_dom"/>
</dbReference>
<feature type="region of interest" description="Disordered" evidence="18">
    <location>
        <begin position="1161"/>
        <end position="1210"/>
    </location>
</feature>
<dbReference type="Proteomes" id="UP000052978">
    <property type="component" value="Unassembled WGS sequence"/>
</dbReference>
<dbReference type="CDD" id="cd08721">
    <property type="entry name" value="RGS_AKAP2_2"/>
    <property type="match status" value="1"/>
</dbReference>
<keyword evidence="13" id="KW-0472">Membrane</keyword>
<evidence type="ECO:0000256" key="12">
    <source>
        <dbReference type="ARBA" id="ARBA00023128"/>
    </source>
</evidence>
<feature type="compositionally biased region" description="Basic and acidic residues" evidence="18">
    <location>
        <begin position="20"/>
        <end position="35"/>
    </location>
</feature>
<dbReference type="SMART" id="SM00220">
    <property type="entry name" value="S_TKc"/>
    <property type="match status" value="1"/>
</dbReference>
<accession>S7PP52</accession>
<dbReference type="CDD" id="cd08735">
    <property type="entry name" value="RGS_AKAP2_1"/>
    <property type="match status" value="1"/>
</dbReference>
<feature type="region of interest" description="Disordered" evidence="18">
    <location>
        <begin position="942"/>
        <end position="971"/>
    </location>
</feature>
<evidence type="ECO:0000256" key="11">
    <source>
        <dbReference type="ARBA" id="ARBA00022946"/>
    </source>
</evidence>
<dbReference type="eggNOG" id="KOG0595">
    <property type="taxonomic scope" value="Eukaryota"/>
</dbReference>
<dbReference type="GO" id="GO:0008104">
    <property type="term" value="P:intracellular protein localization"/>
    <property type="evidence" value="ECO:0007669"/>
    <property type="project" value="TreeGrafter"/>
</dbReference>
<feature type="compositionally biased region" description="Polar residues" evidence="18">
    <location>
        <begin position="1041"/>
        <end position="1051"/>
    </location>
</feature>
<comment type="subcellular location">
    <subcellularLocation>
        <location evidence="3">Cytoplasm</location>
    </subcellularLocation>
    <subcellularLocation>
        <location evidence="2">Membrane</location>
    </subcellularLocation>
    <subcellularLocation>
        <location evidence="1">Mitochondrion</location>
    </subcellularLocation>
</comment>
<dbReference type="GO" id="GO:0051018">
    <property type="term" value="F:protein kinase A binding"/>
    <property type="evidence" value="ECO:0007669"/>
    <property type="project" value="InterPro"/>
</dbReference>
<feature type="domain" description="RGS" evidence="20">
    <location>
        <begin position="117"/>
        <end position="361"/>
    </location>
</feature>
<name>S7PP52_MYOBR</name>
<feature type="compositionally biased region" description="Basic and acidic residues" evidence="18">
    <location>
        <begin position="1255"/>
        <end position="1266"/>
    </location>
</feature>
<dbReference type="InterPro" id="IPR000719">
    <property type="entry name" value="Prot_kinase_dom"/>
</dbReference>
<evidence type="ECO:0000259" key="20">
    <source>
        <dbReference type="PROSITE" id="PS50132"/>
    </source>
</evidence>
<feature type="region of interest" description="Disordered" evidence="18">
    <location>
        <begin position="1067"/>
        <end position="1138"/>
    </location>
</feature>
<dbReference type="GO" id="GO:0005886">
    <property type="term" value="C:plasma membrane"/>
    <property type="evidence" value="ECO:0007669"/>
    <property type="project" value="TreeGrafter"/>
</dbReference>
<dbReference type="InterPro" id="IPR044926">
    <property type="entry name" value="RGS_subdomain_2"/>
</dbReference>
<feature type="region of interest" description="Disordered" evidence="18">
    <location>
        <begin position="521"/>
        <end position="540"/>
    </location>
</feature>
<keyword evidence="8" id="KW-0547">Nucleotide-binding</keyword>
<dbReference type="InterPro" id="IPR008271">
    <property type="entry name" value="Ser/Thr_kinase_AS"/>
</dbReference>
<feature type="region of interest" description="Disordered" evidence="18">
    <location>
        <begin position="1246"/>
        <end position="1266"/>
    </location>
</feature>
<evidence type="ECO:0000256" key="2">
    <source>
        <dbReference type="ARBA" id="ARBA00004370"/>
    </source>
</evidence>
<dbReference type="Pfam" id="PF00615">
    <property type="entry name" value="RGS"/>
    <property type="match status" value="2"/>
</dbReference>
<evidence type="ECO:0000256" key="1">
    <source>
        <dbReference type="ARBA" id="ARBA00004173"/>
    </source>
</evidence>
<dbReference type="PROSITE" id="PS50011">
    <property type="entry name" value="PROTEIN_KINASE_DOM"/>
    <property type="match status" value="1"/>
</dbReference>
<keyword evidence="10" id="KW-0067">ATP-binding</keyword>
<keyword evidence="6" id="KW-0808">Transferase</keyword>
<evidence type="ECO:0000256" key="8">
    <source>
        <dbReference type="ARBA" id="ARBA00022741"/>
    </source>
</evidence>
<dbReference type="Gene3D" id="1.10.167.10">
    <property type="entry name" value="Regulator of G-protein Signalling 4, domain 2"/>
    <property type="match status" value="2"/>
</dbReference>
<feature type="compositionally biased region" description="Low complexity" evidence="18">
    <location>
        <begin position="958"/>
        <end position="971"/>
    </location>
</feature>
<keyword evidence="12" id="KW-0496">Mitochondrion</keyword>
<dbReference type="Pfam" id="PF00069">
    <property type="entry name" value="Pkinase"/>
    <property type="match status" value="1"/>
</dbReference>
<reference evidence="21 22" key="1">
    <citation type="journal article" date="2013" name="Nat. Commun.">
        <title>Genome analysis reveals insights into physiology and longevity of the Brandt's bat Myotis brandtii.</title>
        <authorList>
            <person name="Seim I."/>
            <person name="Fang X."/>
            <person name="Xiong Z."/>
            <person name="Lobanov A.V."/>
            <person name="Huang Z."/>
            <person name="Ma S."/>
            <person name="Feng Y."/>
            <person name="Turanov A.A."/>
            <person name="Zhu Y."/>
            <person name="Lenz T.L."/>
            <person name="Gerashchenko M.V."/>
            <person name="Fan D."/>
            <person name="Hee Yim S."/>
            <person name="Yao X."/>
            <person name="Jordan D."/>
            <person name="Xiong Y."/>
            <person name="Ma Y."/>
            <person name="Lyapunov A.N."/>
            <person name="Chen G."/>
            <person name="Kulakova O.I."/>
            <person name="Sun Y."/>
            <person name="Lee S.G."/>
            <person name="Bronson R.T."/>
            <person name="Moskalev A.A."/>
            <person name="Sunyaev S.R."/>
            <person name="Zhang G."/>
            <person name="Krogh A."/>
            <person name="Wang J."/>
            <person name="Gladyshev V.N."/>
        </authorList>
    </citation>
    <scope>NUCLEOTIDE SEQUENCE [LARGE SCALE GENOMIC DNA]</scope>
</reference>
<evidence type="ECO:0000256" key="17">
    <source>
        <dbReference type="ARBA" id="ARBA00077652"/>
    </source>
</evidence>
<dbReference type="InterPro" id="IPR048941">
    <property type="entry name" value="ATG1-like_MIT2"/>
</dbReference>
<gene>
    <name evidence="21" type="ORF">D623_10023262</name>
</gene>
<dbReference type="FunFam" id="1.10.167.10:FF:000018">
    <property type="entry name" value="A-kinase anchor protein 10, mitochondrial"/>
    <property type="match status" value="1"/>
</dbReference>
<keyword evidence="11" id="KW-0809">Transit peptide</keyword>
<dbReference type="InterPro" id="IPR036305">
    <property type="entry name" value="RGS_sf"/>
</dbReference>
<dbReference type="InterPro" id="IPR052246">
    <property type="entry name" value="Cell_Polariz_PKAAnc"/>
</dbReference>
<evidence type="ECO:0000256" key="15">
    <source>
        <dbReference type="ARBA" id="ARBA00069977"/>
    </source>
</evidence>
<dbReference type="InterPro" id="IPR011009">
    <property type="entry name" value="Kinase-like_dom_sf"/>
</dbReference>
<evidence type="ECO:0000256" key="6">
    <source>
        <dbReference type="ARBA" id="ARBA00022679"/>
    </source>
</evidence>
<dbReference type="PROSITE" id="PS00108">
    <property type="entry name" value="PROTEIN_KINASE_ST"/>
    <property type="match status" value="1"/>
</dbReference>
<comment type="function">
    <text evidence="14">Differentially targeted protein that binds to type I and II regulatory subunits of protein kinase A and anchors them to the mitochondria or the plasma membrane. Although the physiological relevance between PKA and AKAPS with mitochondria is not fully understood, one idea is that BAD, a proapoptotic member, is phosphorylated and inactivated by mitochondria-anchored PKA. It cannot be excluded too that it may facilitate PKA as well as G protein signal transduction, by acting as an adapter for assembling multiprotein complexes. With its RGS domain, it could lead to the interaction to G-alpha proteins, providing a link between the signaling machinery and the downstream kinase.</text>
</comment>
<evidence type="ECO:0000313" key="21">
    <source>
        <dbReference type="EMBL" id="EPQ10162.1"/>
    </source>
</evidence>
<evidence type="ECO:0000256" key="16">
    <source>
        <dbReference type="ARBA" id="ARBA00076307"/>
    </source>
</evidence>
<dbReference type="PROSITE" id="PS50132">
    <property type="entry name" value="RGS"/>
    <property type="match status" value="2"/>
</dbReference>
<keyword evidence="7" id="KW-0677">Repeat</keyword>
<dbReference type="CDD" id="cd12804">
    <property type="entry name" value="AKAP10_AKB"/>
    <property type="match status" value="1"/>
</dbReference>
<dbReference type="Gene3D" id="3.30.200.20">
    <property type="entry name" value="Phosphorylase Kinase, domain 1"/>
    <property type="match status" value="1"/>
</dbReference>
<protein>
    <recommendedName>
        <fullName evidence="15">A-kinase anchor protein 10, mitochondrial</fullName>
    </recommendedName>
    <alternativeName>
        <fullName evidence="16">Dual specificity A kinase-anchoring protein 2</fullName>
    </alternativeName>
    <alternativeName>
        <fullName evidence="17">Protein kinase A-anchoring protein 10</fullName>
    </alternativeName>
</protein>
<organism evidence="21 22">
    <name type="scientific">Myotis brandtii</name>
    <name type="common">Brandt's bat</name>
    <dbReference type="NCBI Taxonomy" id="109478"/>
    <lineage>
        <taxon>Eukaryota</taxon>
        <taxon>Metazoa</taxon>
        <taxon>Chordata</taxon>
        <taxon>Craniata</taxon>
        <taxon>Vertebrata</taxon>
        <taxon>Euteleostomi</taxon>
        <taxon>Mammalia</taxon>
        <taxon>Eutheria</taxon>
        <taxon>Laurasiatheria</taxon>
        <taxon>Chiroptera</taxon>
        <taxon>Yangochiroptera</taxon>
        <taxon>Vespertilionidae</taxon>
        <taxon>Myotis</taxon>
    </lineage>
</organism>
<dbReference type="PANTHER" id="PTHR13155:SF1">
    <property type="entry name" value="A-KINASE ANCHOR PROTEIN 10, MITOCHONDRIAL"/>
    <property type="match status" value="1"/>
</dbReference>
<evidence type="ECO:0000256" key="3">
    <source>
        <dbReference type="ARBA" id="ARBA00004496"/>
    </source>
</evidence>
<evidence type="ECO:0000256" key="18">
    <source>
        <dbReference type="SAM" id="MobiDB-lite"/>
    </source>
</evidence>
<dbReference type="GO" id="GO:0004674">
    <property type="term" value="F:protein serine/threonine kinase activity"/>
    <property type="evidence" value="ECO:0007669"/>
    <property type="project" value="InterPro"/>
</dbReference>
<evidence type="ECO:0000256" key="5">
    <source>
        <dbReference type="ARBA" id="ARBA00022553"/>
    </source>
</evidence>
<keyword evidence="4" id="KW-0963">Cytoplasm</keyword>
<evidence type="ECO:0000256" key="14">
    <source>
        <dbReference type="ARBA" id="ARBA00055118"/>
    </source>
</evidence>
<dbReference type="FunFam" id="1.10.167.10:FF:000005">
    <property type="entry name" value="Putative A-kinase anchor protein 10 mitochondrial"/>
    <property type="match status" value="1"/>
</dbReference>
<evidence type="ECO:0000259" key="19">
    <source>
        <dbReference type="PROSITE" id="PS50011"/>
    </source>
</evidence>
<dbReference type="Pfam" id="PF21127">
    <property type="entry name" value="ATG1-like_MIT2"/>
    <property type="match status" value="1"/>
</dbReference>
<dbReference type="Gene3D" id="1.10.510.10">
    <property type="entry name" value="Transferase(Phosphotransferase) domain 1"/>
    <property type="match status" value="1"/>
</dbReference>
<dbReference type="GO" id="GO:0005524">
    <property type="term" value="F:ATP binding"/>
    <property type="evidence" value="ECO:0007669"/>
    <property type="project" value="UniProtKB-KW"/>
</dbReference>
<feature type="region of interest" description="Disordered" evidence="18">
    <location>
        <begin position="1"/>
        <end position="47"/>
    </location>
</feature>
<feature type="region of interest" description="Disordered" evidence="18">
    <location>
        <begin position="1041"/>
        <end position="1060"/>
    </location>
</feature>
<evidence type="ECO:0000256" key="7">
    <source>
        <dbReference type="ARBA" id="ARBA00022737"/>
    </source>
</evidence>
<dbReference type="SUPFAM" id="SSF48097">
    <property type="entry name" value="Regulator of G-protein signaling, RGS"/>
    <property type="match status" value="2"/>
</dbReference>
<proteinExistence type="predicted"/>
<keyword evidence="9 21" id="KW-0418">Kinase</keyword>
<evidence type="ECO:0000256" key="4">
    <source>
        <dbReference type="ARBA" id="ARBA00022490"/>
    </source>
</evidence>
<feature type="domain" description="Protein kinase" evidence="19">
    <location>
        <begin position="624"/>
        <end position="894"/>
    </location>
</feature>
<feature type="region of interest" description="Disordered" evidence="18">
    <location>
        <begin position="202"/>
        <end position="222"/>
    </location>
</feature>
<dbReference type="FunFam" id="1.10.510.10:FF:000128">
    <property type="entry name" value="serine/threonine-protein kinase ULK2 isoform X2"/>
    <property type="match status" value="1"/>
</dbReference>
<feature type="region of interest" description="Disordered" evidence="18">
    <location>
        <begin position="1273"/>
        <end position="1292"/>
    </location>
</feature>
<feature type="compositionally biased region" description="Polar residues" evidence="18">
    <location>
        <begin position="37"/>
        <end position="47"/>
    </location>
</feature>
<evidence type="ECO:0000256" key="13">
    <source>
        <dbReference type="ARBA" id="ARBA00023136"/>
    </source>
</evidence>
<evidence type="ECO:0000256" key="9">
    <source>
        <dbReference type="ARBA" id="ARBA00022777"/>
    </source>
</evidence>
<dbReference type="InterPro" id="IPR022708">
    <property type="entry name" value="Atg1-like_tMIT"/>
</dbReference>
<dbReference type="EMBL" id="KE162945">
    <property type="protein sequence ID" value="EPQ10162.1"/>
    <property type="molecule type" value="Genomic_DNA"/>
</dbReference>
<sequence>MTLLIAKSSQRKKTTPFDDLAMKGKEQDKTSDAKTVKASNPVYSPQKSTKNHALLEAAGPSHIAINAISANMDSFSSSRTATLKKQPSHMEAAHFGDLGRSCLDYQIQEAKSSLSKTLEQVLHDTIVLPYFIQFMELRRMEHLVKFWLEAESFHSTTWSRIRAYSLSTVKQSSLAEPVSPSKKQETAAPFVTESLDKRLEDSSSAQLLVTQSEESDLNNRTSNTQNRLLLSEECDSAHSLHLEMARREAHQVSMETQESSPRLTVASRNSLSSPLKELSGKLMKSIEQDAVNTFTKYISPDAAKPIPITEAMRNDIIAKICGEDGQVDPNCFVLAQSVVFSAMEQEHFSEFLRSHHFCKYQIEVLTSGTVYLADILFCESALFYFSEYMEKEDAVNVLQFWLAADNFQSQLAAKKGQYDGQEAQNDAMILYDKYFSLQATHPLGFDDIVRLEIESNICREGGPLPNCFTTPLRQAWTTMEKVFLPGFLSSNLYYKYLNDLIHSVRGDEFLGGNVSLTAHGSVGAPDDSHQGGSDSSASQSSMKKASVKILKNFDEAIIVDAASLDPESLYQRTYAGKMTFGRVSDVGQFIRESEPEPDVKKSKGSMFSQAMKKWVQGNTDEAQEELAWKIAKMIVSDVMQQAQYDQPLEKSTKKTDWEVAIKSINKKNLSKSQLLLGKEIKILKELQHENIVALYDVQELPNSVFLVMEYCNGGDLADYLQAKGTLSEDTIRVFLHQIAAAMRILHGKGIIHRDLKPQNILLSYANRRKSGVSGIRIKIADFGFARYLHSNMMAATLCGSPMYMAPEVIMSQHYDAKADLWSIGTVIYQCLVGKPPFQANSPQDLRMFYEKHRSLMPSIPRETSPYLANLLLGLLQKNQKDRMDFEAFFSHPFLEQVPVKKSCPVPVPLCAGSALGSACGSSSPCRFASPPSLADMQHIQEENLSSPPLGPPNYLQVSKDSASTSSKNSSCDTDDFVLVPHNISSDHSYDMPVGTAGRRASNEFLVFGGQCPPTVSPHSETAPIPVPTQIRNYQRMEQNLTSTASSGTNPHGSPRSAVVRRSNTSPMGFLRVGAGSPAPADTAQTVGRRLSTGSSRPYSPSPLVGAIPEPWSQCCCGRPQGQESGRRNSSGSSVPQAQSPQSFFLGARLQSAPSLTDIYQHKQKLRKQHSDPVCPSHMGAGCSHSPQPSRPGSLGTSPTKHLGSSPRSSDWFFKTPLPTIIGSPTKTTAPFKIPKTQASSNLLALVPRHGPSEGQSKDGDDPRECSHCLLLPGRERQTSEQQSKAVFGRSVSTGKLSDQQVKTLLGGHQGSTDSLNTERPMDIGACGVALVPPGGAAASSRAVLFTVGSPPHSATAPTRTHTVLRPRTTSVGSSSSGGSLCSASSRVCVGSPPGPCWGPSPPGAEAAPSLRYTPYGASPPSLEGLITFEAPELPEETLMEREHTDTLRHLNLMLMFTECVLDLTAARGGLPELCSSAVSLYQVQESVLVDQISQLSKDWGRVEQLVLYMKAAQLLAASLHLAKAQIKAGKLSPSSAVKQVVKNMNERYKLCITMCKKLTEKLNRFFSDKQRFIDEVNSVTAEKLIYSCAVQMVQSAALDEMFQQTEDIAYRYHKAALLLEGLTKILQDPADVENVQKYKSSIERRLSALCGSSPTP</sequence>